<proteinExistence type="inferred from homology"/>
<feature type="domain" description="Lytic transglycosylase superhelical linker" evidence="5">
    <location>
        <begin position="411"/>
        <end position="468"/>
    </location>
</feature>
<name>A0A921NV18_9GAMM</name>
<evidence type="ECO:0000256" key="2">
    <source>
        <dbReference type="ARBA" id="ARBA00022729"/>
    </source>
</evidence>
<evidence type="ECO:0000313" key="6">
    <source>
        <dbReference type="EMBL" id="KAF1690244.1"/>
    </source>
</evidence>
<reference evidence="6" key="1">
    <citation type="submission" date="2017-10" db="EMBL/GenBank/DDBJ databases">
        <title>Whole genome sequencing of members of genus Pseudoxanthomonas.</title>
        <authorList>
            <person name="Kumar S."/>
            <person name="Bansal K."/>
            <person name="Kaur A."/>
            <person name="Patil P."/>
            <person name="Sharma S."/>
            <person name="Patil P.B."/>
        </authorList>
    </citation>
    <scope>NUCLEOTIDE SEQUENCE</scope>
    <source>
        <strain evidence="6">DSM 22914</strain>
    </source>
</reference>
<dbReference type="Gene3D" id="1.10.530.10">
    <property type="match status" value="1"/>
</dbReference>
<feature type="chain" id="PRO_5036826155" evidence="3">
    <location>
        <begin position="34"/>
        <end position="661"/>
    </location>
</feature>
<organism evidence="6 7">
    <name type="scientific">Pseudoxanthomonas taiwanensis</name>
    <dbReference type="NCBI Taxonomy" id="176598"/>
    <lineage>
        <taxon>Bacteria</taxon>
        <taxon>Pseudomonadati</taxon>
        <taxon>Pseudomonadota</taxon>
        <taxon>Gammaproteobacteria</taxon>
        <taxon>Lysobacterales</taxon>
        <taxon>Lysobacteraceae</taxon>
        <taxon>Pseudoxanthomonas</taxon>
    </lineage>
</organism>
<dbReference type="InterPro" id="IPR008258">
    <property type="entry name" value="Transglycosylase_SLT_dom_1"/>
</dbReference>
<dbReference type="InterPro" id="IPR012289">
    <property type="entry name" value="Lytic_TGlycosylase_superhlx_L"/>
</dbReference>
<evidence type="ECO:0000259" key="4">
    <source>
        <dbReference type="Pfam" id="PF01464"/>
    </source>
</evidence>
<dbReference type="Pfam" id="PF01464">
    <property type="entry name" value="SLT"/>
    <property type="match status" value="1"/>
</dbReference>
<accession>A0A921NV18</accession>
<dbReference type="PANTHER" id="PTHR37423:SF5">
    <property type="entry name" value="SOLUBLE LYTIC MUREIN TRANSGLYCOSYLASE"/>
    <property type="match status" value="1"/>
</dbReference>
<evidence type="ECO:0000259" key="5">
    <source>
        <dbReference type="Pfam" id="PF14718"/>
    </source>
</evidence>
<keyword evidence="7" id="KW-1185">Reference proteome</keyword>
<dbReference type="GO" id="GO:0004553">
    <property type="term" value="F:hydrolase activity, hydrolyzing O-glycosyl compounds"/>
    <property type="evidence" value="ECO:0007669"/>
    <property type="project" value="InterPro"/>
</dbReference>
<dbReference type="GO" id="GO:0042597">
    <property type="term" value="C:periplasmic space"/>
    <property type="evidence" value="ECO:0007669"/>
    <property type="project" value="InterPro"/>
</dbReference>
<dbReference type="AlphaFoldDB" id="A0A921NV18"/>
<dbReference type="Gene3D" id="1.25.20.10">
    <property type="entry name" value="Bacterial muramidases"/>
    <property type="match status" value="1"/>
</dbReference>
<dbReference type="EMBL" id="PDWK01000008">
    <property type="protein sequence ID" value="KAF1690244.1"/>
    <property type="molecule type" value="Genomic_DNA"/>
</dbReference>
<dbReference type="Gene3D" id="1.10.1240.20">
    <property type="entry name" value="Lytic transglycosylase, superhelical linker domain"/>
    <property type="match status" value="1"/>
</dbReference>
<gene>
    <name evidence="6" type="ORF">CR938_02780</name>
</gene>
<dbReference type="Proteomes" id="UP000717981">
    <property type="component" value="Unassembled WGS sequence"/>
</dbReference>
<evidence type="ECO:0000256" key="1">
    <source>
        <dbReference type="ARBA" id="ARBA00007734"/>
    </source>
</evidence>
<dbReference type="SUPFAM" id="SSF48435">
    <property type="entry name" value="Bacterial muramidases"/>
    <property type="match status" value="1"/>
</dbReference>
<dbReference type="OrthoDB" id="92254at2"/>
<dbReference type="SUPFAM" id="SSF53955">
    <property type="entry name" value="Lysozyme-like"/>
    <property type="match status" value="1"/>
</dbReference>
<evidence type="ECO:0000256" key="3">
    <source>
        <dbReference type="SAM" id="SignalP"/>
    </source>
</evidence>
<dbReference type="RefSeq" id="WP_162123548.1">
    <property type="nucleotide sequence ID" value="NZ_PDWK01000008.1"/>
</dbReference>
<dbReference type="PANTHER" id="PTHR37423">
    <property type="entry name" value="SOLUBLE LYTIC MUREIN TRANSGLYCOSYLASE-RELATED"/>
    <property type="match status" value="1"/>
</dbReference>
<feature type="domain" description="Transglycosylase SLT" evidence="4">
    <location>
        <begin position="490"/>
        <end position="604"/>
    </location>
</feature>
<evidence type="ECO:0000313" key="7">
    <source>
        <dbReference type="Proteomes" id="UP000717981"/>
    </source>
</evidence>
<dbReference type="InterPro" id="IPR023346">
    <property type="entry name" value="Lysozyme-like_dom_sf"/>
</dbReference>
<dbReference type="Pfam" id="PF14718">
    <property type="entry name" value="SLT_L"/>
    <property type="match status" value="1"/>
</dbReference>
<protein>
    <submittedName>
        <fullName evidence="6">Lytic murein transglycosylase</fullName>
    </submittedName>
</protein>
<sequence>MSPPAAIPLFPQRLRRPWLAGLLALLLPLSATAQGVPVDPARDAAMREAIAAAQRGRLDPARAEALRQDPRWPWLEYAMLAYDLDNADPARVRGFLQRYDGQAVAATLRAQWLASLARRQRWSELLADWRPVEDPALRCARLNALHALDRVDAAWIAEARELWRSGKSRPDACDATFAALAARGGLDDTLRWERFDLAVAEGETGVARAATRGLAEPARRLADAYIAFLQAPDTRVSAWPRDARSRKVAVAGLARLARKDPDAAERLLGQLAPTLHLDESERGQVLYAIALWTVASYLPGSARRLAAVPESAYDERLHEWRAREAIARGDWRAALDALRRMPEKQRADPRWQWFQARILEKLGQAAQARPLLEQAARTATFHGFLAADRLDRPYALCPWQPDDPPALRAEVARDPALVRALALYRIDQAGWAVREWNDALSRFDDARRRAAVALAQEHGWFDRAVFSLGRQPEEQRLYTLRFPLHHDADIRAAARRHGLDPAWIAAEIRAESIFNPRARSSADARGLMQLLPSTAAGVARRHGLAYNGPDSLYEPSLNIALGSAYLREMEDKYGATYQAIAAYNAGPTPVARWLAQRPSHDPDLWIETITYKETRDYVARVLAFSVIYDWRLNGDALPVSQRLLGITQGRRKGFACPDPEP</sequence>
<dbReference type="CDD" id="cd13401">
    <property type="entry name" value="Slt70-like"/>
    <property type="match status" value="1"/>
</dbReference>
<dbReference type="InterPro" id="IPR008939">
    <property type="entry name" value="Lytic_TGlycosylase_superhlx_U"/>
</dbReference>
<keyword evidence="2 3" id="KW-0732">Signal</keyword>
<feature type="signal peptide" evidence="3">
    <location>
        <begin position="1"/>
        <end position="33"/>
    </location>
</feature>
<comment type="similarity">
    <text evidence="1">Belongs to the transglycosylase Slt family.</text>
</comment>
<dbReference type="InterPro" id="IPR037061">
    <property type="entry name" value="Lytic_TGlycoase_superhlx_L_sf"/>
</dbReference>
<comment type="caution">
    <text evidence="6">The sequence shown here is derived from an EMBL/GenBank/DDBJ whole genome shotgun (WGS) entry which is preliminary data.</text>
</comment>